<evidence type="ECO:0000256" key="1">
    <source>
        <dbReference type="SAM" id="MobiDB-lite"/>
    </source>
</evidence>
<organism evidence="2 3">
    <name type="scientific">Apiospora kogelbergensis</name>
    <dbReference type="NCBI Taxonomy" id="1337665"/>
    <lineage>
        <taxon>Eukaryota</taxon>
        <taxon>Fungi</taxon>
        <taxon>Dikarya</taxon>
        <taxon>Ascomycota</taxon>
        <taxon>Pezizomycotina</taxon>
        <taxon>Sordariomycetes</taxon>
        <taxon>Xylariomycetidae</taxon>
        <taxon>Amphisphaeriales</taxon>
        <taxon>Apiosporaceae</taxon>
        <taxon>Apiospora</taxon>
    </lineage>
</organism>
<protein>
    <submittedName>
        <fullName evidence="2">Uncharacterized protein</fullName>
    </submittedName>
</protein>
<dbReference type="Proteomes" id="UP001392437">
    <property type="component" value="Unassembled WGS sequence"/>
</dbReference>
<feature type="compositionally biased region" description="Polar residues" evidence="1">
    <location>
        <begin position="113"/>
        <end position="126"/>
    </location>
</feature>
<name>A0AAW0QXC5_9PEZI</name>
<keyword evidence="3" id="KW-1185">Reference proteome</keyword>
<gene>
    <name evidence="2" type="ORF">PG999_007080</name>
</gene>
<dbReference type="AlphaFoldDB" id="A0AAW0QXC5"/>
<proteinExistence type="predicted"/>
<evidence type="ECO:0000313" key="2">
    <source>
        <dbReference type="EMBL" id="KAK8115011.1"/>
    </source>
</evidence>
<reference evidence="2 3" key="1">
    <citation type="submission" date="2023-01" db="EMBL/GenBank/DDBJ databases">
        <title>Analysis of 21 Apiospora genomes using comparative genomics revels a genus with tremendous synthesis potential of carbohydrate active enzymes and secondary metabolites.</title>
        <authorList>
            <person name="Sorensen T."/>
        </authorList>
    </citation>
    <scope>NUCLEOTIDE SEQUENCE [LARGE SCALE GENOMIC DNA]</scope>
    <source>
        <strain evidence="2 3">CBS 117206</strain>
    </source>
</reference>
<dbReference type="EMBL" id="JAQQWP010000006">
    <property type="protein sequence ID" value="KAK8115011.1"/>
    <property type="molecule type" value="Genomic_DNA"/>
</dbReference>
<comment type="caution">
    <text evidence="2">The sequence shown here is derived from an EMBL/GenBank/DDBJ whole genome shotgun (WGS) entry which is preliminary data.</text>
</comment>
<feature type="region of interest" description="Disordered" evidence="1">
    <location>
        <begin position="98"/>
        <end position="126"/>
    </location>
</feature>
<sequence>MSPPPSTPVKVPASAATYTPATQDQDLRSDINSVLLNEGYVEKIQEELLHKLHAHPSNWPSTIQAHAISLLRSGEATTFPALIRRVMDDVRHDTQAKAAAEEGKNGEVNGAATNGNSKKAANGASSDAHNLAIPSAVVDDLLKFTRDKLDDICGIDEGAEEVT</sequence>
<accession>A0AAW0QXC5</accession>
<evidence type="ECO:0000313" key="3">
    <source>
        <dbReference type="Proteomes" id="UP001392437"/>
    </source>
</evidence>
<feature type="region of interest" description="Disordered" evidence="1">
    <location>
        <begin position="1"/>
        <end position="24"/>
    </location>
</feature>